<comment type="caution">
    <text evidence="3">The sequence shown here is derived from an EMBL/GenBank/DDBJ whole genome shotgun (WGS) entry which is preliminary data.</text>
</comment>
<dbReference type="EMBL" id="JACJVP010000011">
    <property type="protein sequence ID" value="MBB6670809.1"/>
    <property type="molecule type" value="Genomic_DNA"/>
</dbReference>
<proteinExistence type="predicted"/>
<evidence type="ECO:0000313" key="3">
    <source>
        <dbReference type="EMBL" id="MBB6670809.1"/>
    </source>
</evidence>
<keyword evidence="2" id="KW-0732">Signal</keyword>
<dbReference type="Pfam" id="PF01547">
    <property type="entry name" value="SBP_bac_1"/>
    <property type="match status" value="1"/>
</dbReference>
<dbReference type="Proteomes" id="UP000547209">
    <property type="component" value="Unassembled WGS sequence"/>
</dbReference>
<evidence type="ECO:0000313" key="4">
    <source>
        <dbReference type="Proteomes" id="UP000547209"/>
    </source>
</evidence>
<gene>
    <name evidence="3" type="ORF">H7C19_08925</name>
</gene>
<feature type="region of interest" description="Disordered" evidence="1">
    <location>
        <begin position="25"/>
        <end position="50"/>
    </location>
</feature>
<feature type="compositionally biased region" description="Low complexity" evidence="1">
    <location>
        <begin position="30"/>
        <end position="50"/>
    </location>
</feature>
<feature type="signal peptide" evidence="2">
    <location>
        <begin position="1"/>
        <end position="22"/>
    </location>
</feature>
<organism evidence="3 4">
    <name type="scientific">Cohnella nanjingensis</name>
    <dbReference type="NCBI Taxonomy" id="1387779"/>
    <lineage>
        <taxon>Bacteria</taxon>
        <taxon>Bacillati</taxon>
        <taxon>Bacillota</taxon>
        <taxon>Bacilli</taxon>
        <taxon>Bacillales</taxon>
        <taxon>Paenibacillaceae</taxon>
        <taxon>Cohnella</taxon>
    </lineage>
</organism>
<dbReference type="InterPro" id="IPR006059">
    <property type="entry name" value="SBP"/>
</dbReference>
<protein>
    <submittedName>
        <fullName evidence="3">Extracellular solute-binding protein</fullName>
    </submittedName>
</protein>
<dbReference type="PANTHER" id="PTHR43649:SF14">
    <property type="entry name" value="BLR3389 PROTEIN"/>
    <property type="match status" value="1"/>
</dbReference>
<dbReference type="PANTHER" id="PTHR43649">
    <property type="entry name" value="ARABINOSE-BINDING PROTEIN-RELATED"/>
    <property type="match status" value="1"/>
</dbReference>
<dbReference type="Gene3D" id="3.40.190.10">
    <property type="entry name" value="Periplasmic binding protein-like II"/>
    <property type="match status" value="2"/>
</dbReference>
<dbReference type="AlphaFoldDB" id="A0A7X0VFN8"/>
<evidence type="ECO:0000256" key="2">
    <source>
        <dbReference type="SAM" id="SignalP"/>
    </source>
</evidence>
<sequence length="471" mass="52475">MKKKSLAALSFSLVLVIMAASACSKSNNDSSASTPAATSQETTATETGAPPAKNISFNYATFIGDFATDQVGAAAIDYTQLNPNIKVNHQTMDHDTYQQKVSTMVESNTLPDLFWWNGSQLSTTMLNKPEAIVDLTSYFDNDFKSRFLPNAFDFLNKANGKIAGFPSEAQVQGFWYNKALFDKYNLEFPKTFEDLLNVVKVFKENGIIPIAQGTKDPWPIWAWYMWEEKYGYIEEQESLFHTRTLHLKDSGIAKVFHRLSELHDAGAFPENASTMNFDQMTALFAAGKAAIIQLSSDQLGKFQNQPIENDMKFSWGPDFTDSKYDQHVAVKTVNNGYAIGSNAAKDPEKLQAIVDFNKWRYSDDGVKATLKAGFILPVKTDSIDLSQYSPLVQEQAKALNDDYKALNMDIQYTIPYYLADGTPLGNFWGPKDAALNAIVDGSLKSSDIDKEIERLDKILDDAAKGWTEPAQ</sequence>
<dbReference type="PROSITE" id="PS51257">
    <property type="entry name" value="PROKAR_LIPOPROTEIN"/>
    <property type="match status" value="1"/>
</dbReference>
<name>A0A7X0VFN8_9BACL</name>
<feature type="chain" id="PRO_5039196114" evidence="2">
    <location>
        <begin position="23"/>
        <end position="471"/>
    </location>
</feature>
<dbReference type="InterPro" id="IPR050490">
    <property type="entry name" value="Bact_solute-bd_prot1"/>
</dbReference>
<keyword evidence="4" id="KW-1185">Reference proteome</keyword>
<accession>A0A7X0VFN8</accession>
<reference evidence="3 4" key="1">
    <citation type="submission" date="2020-08" db="EMBL/GenBank/DDBJ databases">
        <title>Cohnella phylogeny.</title>
        <authorList>
            <person name="Dunlap C."/>
        </authorList>
    </citation>
    <scope>NUCLEOTIDE SEQUENCE [LARGE SCALE GENOMIC DNA]</scope>
    <source>
        <strain evidence="3 4">DSM 28246</strain>
    </source>
</reference>
<dbReference type="SUPFAM" id="SSF53850">
    <property type="entry name" value="Periplasmic binding protein-like II"/>
    <property type="match status" value="1"/>
</dbReference>
<evidence type="ECO:0000256" key="1">
    <source>
        <dbReference type="SAM" id="MobiDB-lite"/>
    </source>
</evidence>
<dbReference type="RefSeq" id="WP_185142290.1">
    <property type="nucleotide sequence ID" value="NZ_JACJVP010000011.1"/>
</dbReference>